<evidence type="ECO:0000313" key="4">
    <source>
        <dbReference type="EMBL" id="ASL18261.1"/>
    </source>
</evidence>
<protein>
    <recommendedName>
        <fullName evidence="11">Helix-turn-helix domain-containing protein</fullName>
    </recommendedName>
</protein>
<sequence length="112" mass="12405">MSSAGPVEKGRKPRRVLPPSEKWELFTSVLTGQFTQREAAAKWRVDRTTVTTICRSAKEGALAALSATPGRPGKSAEQVELEEARAELEQLRATITAQAVELHLYRGKSRWD</sequence>
<evidence type="ECO:0000313" key="2">
    <source>
        <dbReference type="EMBL" id="ASL14976.1"/>
    </source>
</evidence>
<evidence type="ECO:0000313" key="3">
    <source>
        <dbReference type="EMBL" id="ASL18220.1"/>
    </source>
</evidence>
<name>A0A7U5RZ65_MYCIT</name>
<dbReference type="Proteomes" id="UP000198286">
    <property type="component" value="Chromosome"/>
</dbReference>
<organism evidence="3 10">
    <name type="scientific">Mycobacterium intracellulare subsp. chimaera</name>
    <dbReference type="NCBI Taxonomy" id="222805"/>
    <lineage>
        <taxon>Bacteria</taxon>
        <taxon>Bacillati</taxon>
        <taxon>Actinomycetota</taxon>
        <taxon>Actinomycetes</taxon>
        <taxon>Mycobacteriales</taxon>
        <taxon>Mycobacteriaceae</taxon>
        <taxon>Mycobacterium</taxon>
        <taxon>Mycobacterium avium complex (MAC)</taxon>
    </lineage>
</organism>
<dbReference type="EMBL" id="CP015268">
    <property type="protein sequence ID" value="ASL18294.1"/>
    <property type="molecule type" value="Genomic_DNA"/>
</dbReference>
<dbReference type="EMBL" id="CP015269">
    <property type="protein sequence ID" value="ASL18419.1"/>
    <property type="molecule type" value="Genomic_DNA"/>
</dbReference>
<geneLocation type="plasmid" evidence="6 10">
    <name>unnamed 2</name>
</geneLocation>
<evidence type="ECO:0000313" key="8">
    <source>
        <dbReference type="EMBL" id="ASL18414.1"/>
    </source>
</evidence>
<evidence type="ECO:0000313" key="6">
    <source>
        <dbReference type="EMBL" id="ASL18306.1"/>
    </source>
</evidence>
<dbReference type="EMBL" id="CP015269">
    <property type="protein sequence ID" value="ASL18342.1"/>
    <property type="molecule type" value="Genomic_DNA"/>
</dbReference>
<evidence type="ECO:0000256" key="1">
    <source>
        <dbReference type="SAM" id="Coils"/>
    </source>
</evidence>
<evidence type="ECO:0000313" key="9">
    <source>
        <dbReference type="EMBL" id="ASL18419.1"/>
    </source>
</evidence>
<dbReference type="AlphaFoldDB" id="A0A7U5RZ65"/>
<keyword evidence="3" id="KW-0614">Plasmid</keyword>
<dbReference type="GO" id="GO:0043565">
    <property type="term" value="F:sequence-specific DNA binding"/>
    <property type="evidence" value="ECO:0007669"/>
    <property type="project" value="InterPro"/>
</dbReference>
<geneLocation type="plasmid" evidence="3 10">
    <name>unnamed 1</name>
</geneLocation>
<dbReference type="Proteomes" id="UP000198286">
    <property type="component" value="Plasmid unnamed 2"/>
</dbReference>
<dbReference type="SUPFAM" id="SSF48295">
    <property type="entry name" value="TrpR-like"/>
    <property type="match status" value="1"/>
</dbReference>
<dbReference type="EMBL" id="CP015269">
    <property type="protein sequence ID" value="ASL18306.1"/>
    <property type="molecule type" value="Genomic_DNA"/>
</dbReference>
<evidence type="ECO:0008006" key="11">
    <source>
        <dbReference type="Google" id="ProtNLM"/>
    </source>
</evidence>
<evidence type="ECO:0000313" key="10">
    <source>
        <dbReference type="Proteomes" id="UP000198286"/>
    </source>
</evidence>
<dbReference type="Proteomes" id="UP000198286">
    <property type="component" value="Plasmid unnamed 1"/>
</dbReference>
<dbReference type="EMBL" id="CP015268">
    <property type="protein sequence ID" value="ASL18261.1"/>
    <property type="molecule type" value="Genomic_DNA"/>
</dbReference>
<evidence type="ECO:0000313" key="5">
    <source>
        <dbReference type="EMBL" id="ASL18294.1"/>
    </source>
</evidence>
<dbReference type="RefSeq" id="WP_232527307.1">
    <property type="nucleotide sequence ID" value="NZ_CP015267.1"/>
</dbReference>
<dbReference type="EMBL" id="CP015268">
    <property type="protein sequence ID" value="ASL18220.1"/>
    <property type="molecule type" value="Genomic_DNA"/>
</dbReference>
<keyword evidence="1" id="KW-0175">Coiled coil</keyword>
<evidence type="ECO:0000313" key="7">
    <source>
        <dbReference type="EMBL" id="ASL18342.1"/>
    </source>
</evidence>
<dbReference type="InterPro" id="IPR010921">
    <property type="entry name" value="Trp_repressor/repl_initiator"/>
</dbReference>
<feature type="coiled-coil region" evidence="1">
    <location>
        <begin position="74"/>
        <end position="101"/>
    </location>
</feature>
<dbReference type="EMBL" id="CP015267">
    <property type="protein sequence ID" value="ASL14976.1"/>
    <property type="molecule type" value="Genomic_DNA"/>
</dbReference>
<dbReference type="EMBL" id="CP015269">
    <property type="protein sequence ID" value="ASL18414.1"/>
    <property type="molecule type" value="Genomic_DNA"/>
</dbReference>
<proteinExistence type="predicted"/>
<accession>A0A7U5RZ65</accession>
<gene>
    <name evidence="2" type="ORF">MYCOZU2_02570</name>
    <name evidence="3" type="ORF">MYCOZU2_05875</name>
    <name evidence="4" type="ORF">MYCOZU2_05916</name>
    <name evidence="5" type="ORF">MYCOZU2_05949</name>
    <name evidence="6" type="ORF">MYCOZU2_05961</name>
    <name evidence="7" type="ORF">MYCOZU2_05997</name>
    <name evidence="8" type="ORF">MYCOZU2_06069</name>
    <name evidence="9" type="ORF">MYCOZU2_06074</name>
</gene>
<reference evidence="3 10" key="1">
    <citation type="journal article" date="2017" name="Lancet Infect. Dis.">
        <title>Global outbreak of severe Mycobacterium chimaera disease after cardiac surgery: a molecular epidemiological study.</title>
        <authorList>
            <person name="van Ingen J."/>
            <person name="Kohl T."/>
            <person name="Kranzer K."/>
            <person name="Hasse B."/>
            <person name="Keller P."/>
            <person name="Szafranska A."/>
            <person name="Hillemann D."/>
            <person name="Chand M."/>
            <person name="Schreiber P."/>
            <person name="Sommerstein R."/>
            <person name="Berger C."/>
            <person name="Genoni M."/>
            <person name="Ruegg C."/>
            <person name="Troillet N."/>
            <person name="Widmer A.F."/>
            <person name="Becker S.L."/>
            <person name="Herrmann M."/>
            <person name="Eckmanns T."/>
            <person name="Haller S."/>
            <person name="Hoeller C."/>
            <person name="Debast S.B."/>
            <person name="Wolfhagen M.J."/>
            <person name="Hopman J."/>
            <person name="Kluytmans J."/>
            <person name="Langelaar M."/>
            <person name="Notermans D.W."/>
            <person name="ten Oever J."/>
            <person name="van den Barselaar P."/>
            <person name="Vonk A.B.A."/>
            <person name="Vos M.C."/>
            <person name="Ahmed N."/>
            <person name="Brown T."/>
            <person name="Crook D."/>
            <person name="Lamagni T."/>
            <person name="Phin N."/>
            <person name="Smith E.G."/>
            <person name="Zambon M."/>
            <person name="Serr A."/>
            <person name="Goetting T."/>
            <person name="Ebner W."/>
            <person name="Thuermer A."/>
            <person name="Utpatel C."/>
            <person name="Sproer C."/>
            <person name="Bunk B."/>
            <person name="Nubel U."/>
            <person name="Bloemberg G."/>
            <person name="Bottger E."/>
            <person name="Niemann S."/>
            <person name="Wagner D."/>
            <person name="Sax H."/>
        </authorList>
    </citation>
    <scope>NUCLEOTIDE SEQUENCE [LARGE SCALE GENOMIC DNA]</scope>
    <source>
        <strain evidence="3 10">ZUERICH-2</strain>
        <plasmid evidence="3 10">unnamed 1</plasmid>
        <plasmid evidence="6 10">unnamed 2</plasmid>
    </source>
</reference>